<dbReference type="GO" id="GO:0046872">
    <property type="term" value="F:metal ion binding"/>
    <property type="evidence" value="ECO:0007669"/>
    <property type="project" value="UniProtKB-KW"/>
</dbReference>
<comment type="function">
    <text evidence="1 17">Catalyzes the conversion of epoxyqueuosine (oQ) to queuosine (Q), which is a hypermodified base found in the wobble positions of tRNA(Asp), tRNA(Asn), tRNA(His) and tRNA(Tyr).</text>
</comment>
<evidence type="ECO:0000313" key="19">
    <source>
        <dbReference type="Proteomes" id="UP000199602"/>
    </source>
</evidence>
<reference evidence="18 19" key="1">
    <citation type="submission" date="2016-10" db="EMBL/GenBank/DDBJ databases">
        <authorList>
            <person name="de Groot N.N."/>
        </authorList>
    </citation>
    <scope>NUCLEOTIDE SEQUENCE [LARGE SCALE GENOMIC DNA]</scope>
    <source>
        <strain evidence="18 19">DSM 15269</strain>
    </source>
</reference>
<dbReference type="STRING" id="206665.SAMN04488516_10278"/>
<keyword evidence="13 17" id="KW-1015">Disulfide bond</keyword>
<evidence type="ECO:0000256" key="6">
    <source>
        <dbReference type="ARBA" id="ARBA00022485"/>
    </source>
</evidence>
<dbReference type="Proteomes" id="UP000199602">
    <property type="component" value="Unassembled WGS sequence"/>
</dbReference>
<evidence type="ECO:0000256" key="3">
    <source>
        <dbReference type="ARBA" id="ARBA00008207"/>
    </source>
</evidence>
<feature type="binding site" evidence="17">
    <location>
        <position position="10"/>
    </location>
    <ligand>
        <name>[4Fe-4S] cluster</name>
        <dbReference type="ChEBI" id="CHEBI:49883"/>
    </ligand>
</feature>
<sequence length="182" mass="22485">MKNILIHCCCGPCSIYPFEVLQQKGFNIFAIYFNPNIHPLKEYLRRREAFIEVCKYFNVRYLCFDKDYNPQKYFQLINFRENNRCFYCYYMRLEKTFFIARRGKFDLFTTTLLYSKFQKHNMIFEIGRDLCSGSKIDFWYYDFREGWKIGQDKSKQLGIYRQEYCGCIYSEFDRFKKELMFE</sequence>
<keyword evidence="10 17" id="KW-0560">Oxidoreductase</keyword>
<comment type="pathway">
    <text evidence="2 17">tRNA modification; tRNA-queuosine biosynthesis.</text>
</comment>
<dbReference type="EMBL" id="FNIN01000002">
    <property type="protein sequence ID" value="SDN41923.1"/>
    <property type="molecule type" value="Genomic_DNA"/>
</dbReference>
<keyword evidence="6 17" id="KW-0004">4Fe-4S</keyword>
<evidence type="ECO:0000256" key="15">
    <source>
        <dbReference type="ARBA" id="ARBA00031446"/>
    </source>
</evidence>
<evidence type="ECO:0000256" key="9">
    <source>
        <dbReference type="ARBA" id="ARBA00022785"/>
    </source>
</evidence>
<dbReference type="InterPro" id="IPR003828">
    <property type="entry name" value="QueH"/>
</dbReference>
<evidence type="ECO:0000256" key="17">
    <source>
        <dbReference type="HAMAP-Rule" id="MF_02089"/>
    </source>
</evidence>
<evidence type="ECO:0000256" key="12">
    <source>
        <dbReference type="ARBA" id="ARBA00023014"/>
    </source>
</evidence>
<proteinExistence type="inferred from homology"/>
<evidence type="ECO:0000313" key="18">
    <source>
        <dbReference type="EMBL" id="SDN41923.1"/>
    </source>
</evidence>
<keyword evidence="9 17" id="KW-0671">Queuosine biosynthesis</keyword>
<organism evidence="18 19">
    <name type="scientific">Desulfonauticus submarinus</name>
    <dbReference type="NCBI Taxonomy" id="206665"/>
    <lineage>
        <taxon>Bacteria</taxon>
        <taxon>Pseudomonadati</taxon>
        <taxon>Thermodesulfobacteriota</taxon>
        <taxon>Desulfovibrionia</taxon>
        <taxon>Desulfovibrionales</taxon>
        <taxon>Desulfonauticaceae</taxon>
        <taxon>Desulfonauticus</taxon>
    </lineage>
</organism>
<evidence type="ECO:0000256" key="10">
    <source>
        <dbReference type="ARBA" id="ARBA00023002"/>
    </source>
</evidence>
<dbReference type="UniPathway" id="UPA00392"/>
<evidence type="ECO:0000256" key="1">
    <source>
        <dbReference type="ARBA" id="ARBA00002268"/>
    </source>
</evidence>
<keyword evidence="11 17" id="KW-0408">Iron</keyword>
<keyword evidence="8 17" id="KW-0479">Metal-binding</keyword>
<feature type="disulfide bond" description="Redox-active" evidence="17">
    <location>
        <begin position="165"/>
        <end position="167"/>
    </location>
</feature>
<dbReference type="GO" id="GO:0051539">
    <property type="term" value="F:4 iron, 4 sulfur cluster binding"/>
    <property type="evidence" value="ECO:0007669"/>
    <property type="project" value="UniProtKB-UniRule"/>
</dbReference>
<keyword evidence="7 17" id="KW-0819">tRNA processing</keyword>
<dbReference type="EC" id="1.17.99.6" evidence="4 17"/>
<accession>A0A1H0B9A5</accession>
<name>A0A1H0B9A5_9BACT</name>
<dbReference type="HAMAP" id="MF_02089">
    <property type="entry name" value="QueH"/>
    <property type="match status" value="1"/>
</dbReference>
<keyword evidence="12 17" id="KW-0411">Iron-sulfur</keyword>
<dbReference type="OrthoDB" id="9801033at2"/>
<feature type="binding site" evidence="17">
    <location>
        <position position="88"/>
    </location>
    <ligand>
        <name>[4Fe-4S] cluster</name>
        <dbReference type="ChEBI" id="CHEBI:49883"/>
    </ligand>
</feature>
<dbReference type="Pfam" id="PF02677">
    <property type="entry name" value="QueH"/>
    <property type="match status" value="1"/>
</dbReference>
<comment type="catalytic activity">
    <reaction evidence="16 17">
        <text>epoxyqueuosine(34) in tRNA + AH2 = queuosine(34) in tRNA + A + H2O</text>
        <dbReference type="Rhea" id="RHEA:32159"/>
        <dbReference type="Rhea" id="RHEA-COMP:18571"/>
        <dbReference type="Rhea" id="RHEA-COMP:18582"/>
        <dbReference type="ChEBI" id="CHEBI:13193"/>
        <dbReference type="ChEBI" id="CHEBI:15377"/>
        <dbReference type="ChEBI" id="CHEBI:17499"/>
        <dbReference type="ChEBI" id="CHEBI:194431"/>
        <dbReference type="ChEBI" id="CHEBI:194443"/>
        <dbReference type="EC" id="1.17.99.6"/>
    </reaction>
</comment>
<protein>
    <recommendedName>
        <fullName evidence="5 17">Epoxyqueuosine reductase QueH</fullName>
        <ecNumber evidence="4 17">1.17.99.6</ecNumber>
    </recommendedName>
    <alternativeName>
        <fullName evidence="15 17">Queuosine biosynthesis protein QueH</fullName>
    </alternativeName>
</protein>
<evidence type="ECO:0000256" key="16">
    <source>
        <dbReference type="ARBA" id="ARBA00047415"/>
    </source>
</evidence>
<evidence type="ECO:0000256" key="13">
    <source>
        <dbReference type="ARBA" id="ARBA00023157"/>
    </source>
</evidence>
<dbReference type="PANTHER" id="PTHR36701:SF1">
    <property type="entry name" value="EPOXYQUEUOSINE REDUCTASE QUEH"/>
    <property type="match status" value="1"/>
</dbReference>
<dbReference type="RefSeq" id="WP_092063090.1">
    <property type="nucleotide sequence ID" value="NZ_FNIN01000002.1"/>
</dbReference>
<feature type="binding site" evidence="17">
    <location>
        <position position="9"/>
    </location>
    <ligand>
        <name>[4Fe-4S] cluster</name>
        <dbReference type="ChEBI" id="CHEBI:49883"/>
    </ligand>
</feature>
<dbReference type="GO" id="GO:0008616">
    <property type="term" value="P:tRNA queuosine(34) biosynthetic process"/>
    <property type="evidence" value="ECO:0007669"/>
    <property type="project" value="UniProtKB-UniRule"/>
</dbReference>
<evidence type="ECO:0000256" key="11">
    <source>
        <dbReference type="ARBA" id="ARBA00023004"/>
    </source>
</evidence>
<gene>
    <name evidence="17" type="primary">queH</name>
    <name evidence="18" type="ORF">SAMN04488516_10278</name>
</gene>
<keyword evidence="14 17" id="KW-0676">Redox-active center</keyword>
<dbReference type="GO" id="GO:0052693">
    <property type="term" value="F:epoxyqueuosine reductase activity"/>
    <property type="evidence" value="ECO:0007669"/>
    <property type="project" value="UniProtKB-UniRule"/>
</dbReference>
<evidence type="ECO:0000256" key="7">
    <source>
        <dbReference type="ARBA" id="ARBA00022694"/>
    </source>
</evidence>
<dbReference type="AlphaFoldDB" id="A0A1H0B9A5"/>
<evidence type="ECO:0000256" key="8">
    <source>
        <dbReference type="ARBA" id="ARBA00022723"/>
    </source>
</evidence>
<evidence type="ECO:0000256" key="4">
    <source>
        <dbReference type="ARBA" id="ARBA00012622"/>
    </source>
</evidence>
<evidence type="ECO:0000256" key="2">
    <source>
        <dbReference type="ARBA" id="ARBA00004691"/>
    </source>
</evidence>
<comment type="similarity">
    <text evidence="3 17">Belongs to the QueH family.</text>
</comment>
<keyword evidence="19" id="KW-1185">Reference proteome</keyword>
<evidence type="ECO:0000256" key="14">
    <source>
        <dbReference type="ARBA" id="ARBA00023284"/>
    </source>
</evidence>
<feature type="binding site" evidence="17">
    <location>
        <position position="85"/>
    </location>
    <ligand>
        <name>[4Fe-4S] cluster</name>
        <dbReference type="ChEBI" id="CHEBI:49883"/>
    </ligand>
</feature>
<evidence type="ECO:0000256" key="5">
    <source>
        <dbReference type="ARBA" id="ARBA00016895"/>
    </source>
</evidence>
<dbReference type="PANTHER" id="PTHR36701">
    <property type="entry name" value="EPOXYQUEUOSINE REDUCTASE QUEH"/>
    <property type="match status" value="1"/>
</dbReference>